<sequence length="96" mass="10775">MQRVSSDALKGTKLNLQSKPDTHRATPVQSVDTPPSTDNDNDNCTEKPFGVIDSVLEIRKLFADSPFLLELGKQLKAAKGKDRIDVFYQHVIENYE</sequence>
<dbReference type="AlphaFoldDB" id="A0A8X6GEJ7"/>
<accession>A0A8X6GEJ7</accession>
<proteinExistence type="predicted"/>
<evidence type="ECO:0000313" key="2">
    <source>
        <dbReference type="EMBL" id="GFR01544.1"/>
    </source>
</evidence>
<evidence type="ECO:0000313" key="3">
    <source>
        <dbReference type="Proteomes" id="UP000887116"/>
    </source>
</evidence>
<dbReference type="Proteomes" id="UP000887116">
    <property type="component" value="Unassembled WGS sequence"/>
</dbReference>
<dbReference type="EMBL" id="BMAO01015406">
    <property type="protein sequence ID" value="GFR01544.1"/>
    <property type="molecule type" value="Genomic_DNA"/>
</dbReference>
<comment type="caution">
    <text evidence="2">The sequence shown here is derived from an EMBL/GenBank/DDBJ whole genome shotgun (WGS) entry which is preliminary data.</text>
</comment>
<protein>
    <submittedName>
        <fullName evidence="2">Uncharacterized protein</fullName>
    </submittedName>
</protein>
<feature type="compositionally biased region" description="Polar residues" evidence="1">
    <location>
        <begin position="27"/>
        <end position="37"/>
    </location>
</feature>
<feature type="region of interest" description="Disordered" evidence="1">
    <location>
        <begin position="1"/>
        <end position="45"/>
    </location>
</feature>
<evidence type="ECO:0000256" key="1">
    <source>
        <dbReference type="SAM" id="MobiDB-lite"/>
    </source>
</evidence>
<keyword evidence="3" id="KW-1185">Reference proteome</keyword>
<organism evidence="2 3">
    <name type="scientific">Trichonephila clavata</name>
    <name type="common">Joro spider</name>
    <name type="synonym">Nephila clavata</name>
    <dbReference type="NCBI Taxonomy" id="2740835"/>
    <lineage>
        <taxon>Eukaryota</taxon>
        <taxon>Metazoa</taxon>
        <taxon>Ecdysozoa</taxon>
        <taxon>Arthropoda</taxon>
        <taxon>Chelicerata</taxon>
        <taxon>Arachnida</taxon>
        <taxon>Araneae</taxon>
        <taxon>Araneomorphae</taxon>
        <taxon>Entelegynae</taxon>
        <taxon>Araneoidea</taxon>
        <taxon>Nephilidae</taxon>
        <taxon>Trichonephila</taxon>
    </lineage>
</organism>
<name>A0A8X6GEJ7_TRICU</name>
<gene>
    <name evidence="2" type="ORF">TNCT_348541</name>
</gene>
<reference evidence="2" key="1">
    <citation type="submission" date="2020-07" db="EMBL/GenBank/DDBJ databases">
        <title>Multicomponent nature underlies the extraordinary mechanical properties of spider dragline silk.</title>
        <authorList>
            <person name="Kono N."/>
            <person name="Nakamura H."/>
            <person name="Mori M."/>
            <person name="Yoshida Y."/>
            <person name="Ohtoshi R."/>
            <person name="Malay A.D."/>
            <person name="Moran D.A.P."/>
            <person name="Tomita M."/>
            <person name="Numata K."/>
            <person name="Arakawa K."/>
        </authorList>
    </citation>
    <scope>NUCLEOTIDE SEQUENCE</scope>
</reference>